<dbReference type="EMBL" id="CP032485">
    <property type="protein sequence ID" value="QDH25938.1"/>
    <property type="molecule type" value="Genomic_DNA"/>
</dbReference>
<feature type="domain" description="YlxR" evidence="1">
    <location>
        <begin position="47"/>
        <end position="120"/>
    </location>
</feature>
<evidence type="ECO:0000313" key="3">
    <source>
        <dbReference type="Proteomes" id="UP000317214"/>
    </source>
</evidence>
<keyword evidence="3" id="KW-1185">Reference proteome</keyword>
<dbReference type="Proteomes" id="UP000317214">
    <property type="component" value="Chromosome"/>
</dbReference>
<dbReference type="NCBIfam" id="NF006622">
    <property type="entry name" value="PRK09190.1"/>
    <property type="match status" value="1"/>
</dbReference>
<dbReference type="PANTHER" id="PTHR34215:SF1">
    <property type="entry name" value="YLXR DOMAIN-CONTAINING PROTEIN"/>
    <property type="match status" value="1"/>
</dbReference>
<dbReference type="InterPro" id="IPR007393">
    <property type="entry name" value="YlxR_dom"/>
</dbReference>
<dbReference type="Pfam" id="PF04296">
    <property type="entry name" value="YlxR"/>
    <property type="match status" value="1"/>
</dbReference>
<evidence type="ECO:0000259" key="1">
    <source>
        <dbReference type="Pfam" id="PF04296"/>
    </source>
</evidence>
<reference evidence="2 3" key="1">
    <citation type="submission" date="2018-09" db="EMBL/GenBank/DDBJ databases">
        <title>The complete genome sequence of Neokomagataea tanensis NBRC 106556(T).</title>
        <authorList>
            <person name="Chua K.-O."/>
            <person name="See-Too W.-S."/>
            <person name="Hong K.-W."/>
            <person name="Yin W.-F."/>
            <person name="Chan K.-G."/>
        </authorList>
    </citation>
    <scope>NUCLEOTIDE SEQUENCE [LARGE SCALE GENOMIC DNA]</scope>
    <source>
        <strain evidence="3">AH13 \ NBRC 106556</strain>
    </source>
</reference>
<sequence>MQRLKKKSTRSRATSELTDIDGTAFECDEGVDDVSLEKGRKKPLSERRCLVTREVKAPTAMVRFVVGPDQKVFPDLAGRLPGRGMWLSARRDVIDSPRIRQAFARAAKAQVTVPEGLADLVEAGLVRRMTDCVSLARRAGQAVCGFQKCREWLVSGKAALVVRSQTGSPDECARLMSGRRDVPMVVVPDGVLTSAFGRERAVYVVLTQGALAQRLVAEHERFSGVAGLLPPGPDGGSEEQAEL</sequence>
<dbReference type="InterPro" id="IPR037465">
    <property type="entry name" value="YlxR"/>
</dbReference>
<protein>
    <submittedName>
        <fullName evidence="2">RNA-binding protein</fullName>
    </submittedName>
</protein>
<dbReference type="SUPFAM" id="SSF55315">
    <property type="entry name" value="L30e-like"/>
    <property type="match status" value="1"/>
</dbReference>
<proteinExistence type="predicted"/>
<dbReference type="SUPFAM" id="SSF64376">
    <property type="entry name" value="YlxR-like"/>
    <property type="match status" value="1"/>
</dbReference>
<dbReference type="InterPro" id="IPR035931">
    <property type="entry name" value="YlxR-like_sf"/>
</dbReference>
<dbReference type="InterPro" id="IPR029064">
    <property type="entry name" value="Ribosomal_eL30-like_sf"/>
</dbReference>
<dbReference type="KEGG" id="ntn:D5366_07710"/>
<gene>
    <name evidence="2" type="ORF">D5366_07710</name>
</gene>
<dbReference type="OrthoDB" id="9799836at2"/>
<dbReference type="PANTHER" id="PTHR34215">
    <property type="entry name" value="BLL0784 PROTEIN"/>
    <property type="match status" value="1"/>
</dbReference>
<accession>A0A4Y6VAH3</accession>
<name>A0A4Y6VAH3_9PROT</name>
<evidence type="ECO:0000313" key="2">
    <source>
        <dbReference type="EMBL" id="QDH25938.1"/>
    </source>
</evidence>
<dbReference type="Gene3D" id="3.30.1230.10">
    <property type="entry name" value="YlxR-like"/>
    <property type="match status" value="1"/>
</dbReference>
<dbReference type="Gene3D" id="3.30.1330.30">
    <property type="match status" value="1"/>
</dbReference>
<organism evidence="2 3">
    <name type="scientific">Neokomagataea tanensis</name>
    <dbReference type="NCBI Taxonomy" id="661191"/>
    <lineage>
        <taxon>Bacteria</taxon>
        <taxon>Pseudomonadati</taxon>
        <taxon>Pseudomonadota</taxon>
        <taxon>Alphaproteobacteria</taxon>
        <taxon>Acetobacterales</taxon>
        <taxon>Acetobacteraceae</taxon>
        <taxon>Neokomagataea</taxon>
    </lineage>
</organism>
<dbReference type="AlphaFoldDB" id="A0A4Y6VAH3"/>